<protein>
    <recommendedName>
        <fullName evidence="1">SERTA domain-containing protein</fullName>
    </recommendedName>
</protein>
<dbReference type="InterPro" id="IPR052262">
    <property type="entry name" value="E2F-SERTA_domain_protein"/>
</dbReference>
<dbReference type="PROSITE" id="PS51053">
    <property type="entry name" value="SERTA"/>
    <property type="match status" value="1"/>
</dbReference>
<proteinExistence type="predicted"/>
<dbReference type="KEGG" id="obi:106880064"/>
<dbReference type="PANTHER" id="PTHR16277">
    <property type="entry name" value="CELL DIVISION CYCLE ASSOCIATED PROTEIN 4/SERTA DOMAIN-CONTAINING PROTEIN 2"/>
    <property type="match status" value="1"/>
</dbReference>
<evidence type="ECO:0000259" key="1">
    <source>
        <dbReference type="PROSITE" id="PS51053"/>
    </source>
</evidence>
<dbReference type="EMBL" id="KQ424877">
    <property type="protein sequence ID" value="KOF70304.1"/>
    <property type="molecule type" value="Genomic_DNA"/>
</dbReference>
<dbReference type="OrthoDB" id="6083860at2759"/>
<dbReference type="InterPro" id="IPR009263">
    <property type="entry name" value="SERTA_dom"/>
</dbReference>
<name>A0A0L8G0F9_OCTBM</name>
<feature type="domain" description="SERTA" evidence="1">
    <location>
        <begin position="24"/>
        <end position="72"/>
    </location>
</feature>
<dbReference type="OMA" id="KHIECEL"/>
<dbReference type="PANTHER" id="PTHR16277:SF7">
    <property type="entry name" value="RE12330P"/>
    <property type="match status" value="1"/>
</dbReference>
<organism evidence="2">
    <name type="scientific">Octopus bimaculoides</name>
    <name type="common">California two-spotted octopus</name>
    <dbReference type="NCBI Taxonomy" id="37653"/>
    <lineage>
        <taxon>Eukaryota</taxon>
        <taxon>Metazoa</taxon>
        <taxon>Spiralia</taxon>
        <taxon>Lophotrochozoa</taxon>
        <taxon>Mollusca</taxon>
        <taxon>Cephalopoda</taxon>
        <taxon>Coleoidea</taxon>
        <taxon>Octopodiformes</taxon>
        <taxon>Octopoda</taxon>
        <taxon>Incirrata</taxon>
        <taxon>Octopodidae</taxon>
        <taxon>Octopus</taxon>
    </lineage>
</organism>
<dbReference type="Pfam" id="PF06031">
    <property type="entry name" value="SERTA"/>
    <property type="match status" value="1"/>
</dbReference>
<dbReference type="AlphaFoldDB" id="A0A0L8G0F9"/>
<evidence type="ECO:0000313" key="2">
    <source>
        <dbReference type="EMBL" id="KOF70304.1"/>
    </source>
</evidence>
<gene>
    <name evidence="2" type="ORF">OCBIM_22003067mg</name>
</gene>
<dbReference type="GO" id="GO:0005634">
    <property type="term" value="C:nucleus"/>
    <property type="evidence" value="ECO:0007669"/>
    <property type="project" value="TreeGrafter"/>
</dbReference>
<reference evidence="2" key="1">
    <citation type="submission" date="2015-07" db="EMBL/GenBank/DDBJ databases">
        <title>MeaNS - Measles Nucleotide Surveillance Program.</title>
        <authorList>
            <person name="Tran T."/>
            <person name="Druce J."/>
        </authorList>
    </citation>
    <scope>NUCLEOTIDE SEQUENCE</scope>
    <source>
        <strain evidence="2">UCB-OBI-ISO-001</strain>
        <tissue evidence="2">Gonad</tissue>
    </source>
</reference>
<accession>A0A0L8G0F9</accession>
<sequence length="285" mass="31342">MQLDTMGVKRKFDDLEASVDLQCYGKQRQSILNITMQKLCTIPERRVEPPLYRNVLIRNTLKHIEQELHDEGITIPMMPSMDSNFSYTNMDSSDCFLDHLPTDSSDSQDKGNHDIVNSITGLRPLDYTTSEHMDMTETGETNIAVSPTVRSVNGDSSSSSVVPLMTSLDRLSTFEGSVSIAQIPSPSSPLQKADDIFGDIDLSPFDVDFVALANSSSKLTPLSAEEVLHTFPGVTTTNLSSPTSPSSATAETPTYTSLINTQCSSYCRTDVLEDLDNIMQILIEI</sequence>